<dbReference type="Gene3D" id="1.10.10.10">
    <property type="entry name" value="Winged helix-like DNA-binding domain superfamily/Winged helix DNA-binding domain"/>
    <property type="match status" value="1"/>
</dbReference>
<evidence type="ECO:0000259" key="5">
    <source>
        <dbReference type="PROSITE" id="PS50931"/>
    </source>
</evidence>
<organism evidence="6 7">
    <name type="scientific">Paenibacillus radicis</name>
    <name type="common">ex Xue et al. 2023</name>
    <dbReference type="NCBI Taxonomy" id="2972489"/>
    <lineage>
        <taxon>Bacteria</taxon>
        <taxon>Bacillati</taxon>
        <taxon>Bacillota</taxon>
        <taxon>Bacilli</taxon>
        <taxon>Bacillales</taxon>
        <taxon>Paenibacillaceae</taxon>
        <taxon>Paenibacillus</taxon>
    </lineage>
</organism>
<evidence type="ECO:0000256" key="2">
    <source>
        <dbReference type="ARBA" id="ARBA00023015"/>
    </source>
</evidence>
<keyword evidence="7" id="KW-1185">Reference proteome</keyword>
<keyword evidence="4" id="KW-0804">Transcription</keyword>
<dbReference type="InterPro" id="IPR036388">
    <property type="entry name" value="WH-like_DNA-bd_sf"/>
</dbReference>
<keyword evidence="3" id="KW-0238">DNA-binding</keyword>
<keyword evidence="2" id="KW-0805">Transcription regulation</keyword>
<dbReference type="Proteomes" id="UP001300012">
    <property type="component" value="Unassembled WGS sequence"/>
</dbReference>
<dbReference type="Gene3D" id="3.40.190.290">
    <property type="match status" value="1"/>
</dbReference>
<evidence type="ECO:0000313" key="6">
    <source>
        <dbReference type="EMBL" id="MCR8633810.1"/>
    </source>
</evidence>
<dbReference type="PANTHER" id="PTHR30126">
    <property type="entry name" value="HTH-TYPE TRANSCRIPTIONAL REGULATOR"/>
    <property type="match status" value="1"/>
</dbReference>
<dbReference type="PANTHER" id="PTHR30126:SF39">
    <property type="entry name" value="HTH-TYPE TRANSCRIPTIONAL REGULATOR CYSL"/>
    <property type="match status" value="1"/>
</dbReference>
<evidence type="ECO:0000256" key="3">
    <source>
        <dbReference type="ARBA" id="ARBA00023125"/>
    </source>
</evidence>
<dbReference type="InterPro" id="IPR005119">
    <property type="entry name" value="LysR_subst-bd"/>
</dbReference>
<dbReference type="RefSeq" id="WP_258215377.1">
    <property type="nucleotide sequence ID" value="NZ_JANQBD010000016.1"/>
</dbReference>
<dbReference type="SUPFAM" id="SSF53850">
    <property type="entry name" value="Periplasmic binding protein-like II"/>
    <property type="match status" value="1"/>
</dbReference>
<feature type="domain" description="HTH lysR-type" evidence="5">
    <location>
        <begin position="1"/>
        <end position="58"/>
    </location>
</feature>
<dbReference type="SUPFAM" id="SSF46785">
    <property type="entry name" value="Winged helix' DNA-binding domain"/>
    <property type="match status" value="1"/>
</dbReference>
<comment type="caution">
    <text evidence="6">The sequence shown here is derived from an EMBL/GenBank/DDBJ whole genome shotgun (WGS) entry which is preliminary data.</text>
</comment>
<dbReference type="EMBL" id="JANQBD010000016">
    <property type="protein sequence ID" value="MCR8633810.1"/>
    <property type="molecule type" value="Genomic_DNA"/>
</dbReference>
<gene>
    <name evidence="6" type="ORF">NV381_21725</name>
</gene>
<dbReference type="Pfam" id="PF03466">
    <property type="entry name" value="LysR_substrate"/>
    <property type="match status" value="1"/>
</dbReference>
<reference evidence="6 7" key="1">
    <citation type="submission" date="2022-08" db="EMBL/GenBank/DDBJ databases">
        <title>Paenibacillus endoradicis sp. nov., Paenibacillus radicibacter sp. nov and Paenibacillus pararadicis sp. nov., three cold-adapted plant growth-promoting bacteria isolated from root of Larix gmelinii in Great Khingan.</title>
        <authorList>
            <person name="Xue H."/>
        </authorList>
    </citation>
    <scope>NUCLEOTIDE SEQUENCE [LARGE SCALE GENOMIC DNA]</scope>
    <source>
        <strain evidence="6 7">N5-1-1-5</strain>
    </source>
</reference>
<accession>A0ABT1YP92</accession>
<evidence type="ECO:0000313" key="7">
    <source>
        <dbReference type="Proteomes" id="UP001300012"/>
    </source>
</evidence>
<sequence>MNLTKLQTFITLSECLNFTEAAEQLYCSQPAVSMQIQSLEEELGVPLFDRIGKKLYLTNQGNHFKPYAEQIINLVHSSKEHIKQLESLAYGTLSFGASNFVGVYLLPAILSDFTKKHPGIKINMNITSSNHLIHMLESNKVEFLVVSDRIAIDQARFQATTFYQDELALIVSPEHPLAQKEECTLEELANETLILKPNKSATRTFLEAKFAENGFTPPNYMEISNLEAIKQGVIHGLGVSIVSNFAIKQETKHGLLVEIPIKGITFRRGISYIYHRSKHLSPAAKEFIALLDQQNVLRKNST</sequence>
<dbReference type="InterPro" id="IPR036390">
    <property type="entry name" value="WH_DNA-bd_sf"/>
</dbReference>
<protein>
    <submittedName>
        <fullName evidence="6">LysR family transcriptional regulator</fullName>
    </submittedName>
</protein>
<dbReference type="PROSITE" id="PS50931">
    <property type="entry name" value="HTH_LYSR"/>
    <property type="match status" value="1"/>
</dbReference>
<dbReference type="InterPro" id="IPR000847">
    <property type="entry name" value="LysR_HTH_N"/>
</dbReference>
<name>A0ABT1YP92_9BACL</name>
<evidence type="ECO:0000256" key="1">
    <source>
        <dbReference type="ARBA" id="ARBA00009437"/>
    </source>
</evidence>
<dbReference type="Pfam" id="PF00126">
    <property type="entry name" value="HTH_1"/>
    <property type="match status" value="1"/>
</dbReference>
<dbReference type="PRINTS" id="PR00039">
    <property type="entry name" value="HTHLYSR"/>
</dbReference>
<evidence type="ECO:0000256" key="4">
    <source>
        <dbReference type="ARBA" id="ARBA00023163"/>
    </source>
</evidence>
<proteinExistence type="inferred from homology"/>
<comment type="similarity">
    <text evidence="1">Belongs to the LysR transcriptional regulatory family.</text>
</comment>